<feature type="binding site" evidence="3">
    <location>
        <position position="153"/>
    </location>
    <ligand>
        <name>a divalent metal cation</name>
        <dbReference type="ChEBI" id="CHEBI:60240"/>
        <label>2</label>
    </ligand>
</feature>
<feature type="binding site" evidence="3">
    <location>
        <position position="9"/>
    </location>
    <ligand>
        <name>a divalent metal cation</name>
        <dbReference type="ChEBI" id="CHEBI:60240"/>
        <label>1</label>
    </ligand>
</feature>
<evidence type="ECO:0000256" key="2">
    <source>
        <dbReference type="ARBA" id="ARBA00022801"/>
    </source>
</evidence>
<dbReference type="Proteomes" id="UP000176864">
    <property type="component" value="Unassembled WGS sequence"/>
</dbReference>
<dbReference type="GO" id="GO:0016788">
    <property type="term" value="F:hydrolase activity, acting on ester bonds"/>
    <property type="evidence" value="ECO:0007669"/>
    <property type="project" value="InterPro"/>
</dbReference>
<sequence length="297" mass="33677">MDPKLIDTHTHVNFQAFKSDSDEVIQRSLDSGVWMINAGTKFETSRAAVELAENYSDGVYAAVSLHPIHLFEHHVDISEEGRSFNGAGEEFDMDAYRDLISRSIKVVAIGEFGLDYYRLPKNVDPEEIKQKQKEVMIEHIKLAREVNKPLMIHCRPSEGTMDAYEDVLKILDQYCVLFSPPREGAMSGEVRGFEIHCFTGSSDIAQEFVKRGGYIALNGIITFDKSGRSDEVVKNLPLEWAILETDAPYLTPMPHRGKRNEPSYVRYVAEKFAEMKGIEPAEVERVTTANARKLFRI</sequence>
<dbReference type="GO" id="GO:0004536">
    <property type="term" value="F:DNA nuclease activity"/>
    <property type="evidence" value="ECO:0007669"/>
    <property type="project" value="InterPro"/>
</dbReference>
<dbReference type="AlphaFoldDB" id="A0A1F5NKJ9"/>
<dbReference type="PANTHER" id="PTHR46124:SF2">
    <property type="entry name" value="D-AMINOACYL-TRNA DEACYLASE"/>
    <property type="match status" value="1"/>
</dbReference>
<feature type="binding site" evidence="3">
    <location>
        <position position="246"/>
    </location>
    <ligand>
        <name>a divalent metal cation</name>
        <dbReference type="ChEBI" id="CHEBI:60240"/>
        <label>1</label>
    </ligand>
</feature>
<gene>
    <name evidence="4" type="ORF">A2751_03690</name>
</gene>
<dbReference type="Pfam" id="PF01026">
    <property type="entry name" value="TatD_DNase"/>
    <property type="match status" value="1"/>
</dbReference>
<dbReference type="PIRSF" id="PIRSF005902">
    <property type="entry name" value="DNase_TatD"/>
    <property type="match status" value="1"/>
</dbReference>
<reference evidence="4 5" key="1">
    <citation type="journal article" date="2016" name="Nat. Commun.">
        <title>Thousands of microbial genomes shed light on interconnected biogeochemical processes in an aquifer system.</title>
        <authorList>
            <person name="Anantharaman K."/>
            <person name="Brown C.T."/>
            <person name="Hug L.A."/>
            <person name="Sharon I."/>
            <person name="Castelle C.J."/>
            <person name="Probst A.J."/>
            <person name="Thomas B.C."/>
            <person name="Singh A."/>
            <person name="Wilkins M.J."/>
            <person name="Karaoz U."/>
            <person name="Brodie E.L."/>
            <person name="Williams K.H."/>
            <person name="Hubbard S.S."/>
            <person name="Banfield J.F."/>
        </authorList>
    </citation>
    <scope>NUCLEOTIDE SEQUENCE [LARGE SCALE GENOMIC DNA]</scope>
</reference>
<dbReference type="SUPFAM" id="SSF51556">
    <property type="entry name" value="Metallo-dependent hydrolases"/>
    <property type="match status" value="1"/>
</dbReference>
<dbReference type="InterPro" id="IPR001130">
    <property type="entry name" value="TatD-like"/>
</dbReference>
<dbReference type="Gene3D" id="3.20.20.140">
    <property type="entry name" value="Metal-dependent hydrolases"/>
    <property type="match status" value="1"/>
</dbReference>
<keyword evidence="2" id="KW-0378">Hydrolase</keyword>
<dbReference type="FunFam" id="3.20.20.140:FF:000005">
    <property type="entry name" value="TatD family hydrolase"/>
    <property type="match status" value="1"/>
</dbReference>
<dbReference type="EMBL" id="MFEK01000014">
    <property type="protein sequence ID" value="OGE78231.1"/>
    <property type="molecule type" value="Genomic_DNA"/>
</dbReference>
<dbReference type="InterPro" id="IPR032466">
    <property type="entry name" value="Metal_Hydrolase"/>
</dbReference>
<dbReference type="InterPro" id="IPR018228">
    <property type="entry name" value="DNase_TatD-rel_CS"/>
</dbReference>
<dbReference type="PROSITE" id="PS01137">
    <property type="entry name" value="TATD_1"/>
    <property type="match status" value="1"/>
</dbReference>
<dbReference type="CDD" id="cd01310">
    <property type="entry name" value="TatD_DNAse"/>
    <property type="match status" value="1"/>
</dbReference>
<dbReference type="GO" id="GO:0046872">
    <property type="term" value="F:metal ion binding"/>
    <property type="evidence" value="ECO:0007669"/>
    <property type="project" value="UniProtKB-KW"/>
</dbReference>
<dbReference type="PANTHER" id="PTHR46124">
    <property type="entry name" value="D-AMINOACYL-TRNA DEACYLASE"/>
    <property type="match status" value="1"/>
</dbReference>
<dbReference type="InterPro" id="IPR015991">
    <property type="entry name" value="TatD/YcfH-like"/>
</dbReference>
<feature type="binding site" evidence="3">
    <location>
        <position position="111"/>
    </location>
    <ligand>
        <name>a divalent metal cation</name>
        <dbReference type="ChEBI" id="CHEBI:60240"/>
        <label>1</label>
    </ligand>
</feature>
<evidence type="ECO:0008006" key="6">
    <source>
        <dbReference type="Google" id="ProtNLM"/>
    </source>
</evidence>
<dbReference type="STRING" id="1817824.A2751_03690"/>
<accession>A0A1F5NKJ9</accession>
<evidence type="ECO:0000313" key="4">
    <source>
        <dbReference type="EMBL" id="OGE78231.1"/>
    </source>
</evidence>
<feature type="binding site" evidence="3">
    <location>
        <position position="196"/>
    </location>
    <ligand>
        <name>a divalent metal cation</name>
        <dbReference type="ChEBI" id="CHEBI:60240"/>
        <label>2</label>
    </ligand>
</feature>
<dbReference type="NCBIfam" id="TIGR00010">
    <property type="entry name" value="YchF/TatD family DNA exonuclease"/>
    <property type="match status" value="1"/>
</dbReference>
<evidence type="ECO:0000313" key="5">
    <source>
        <dbReference type="Proteomes" id="UP000176864"/>
    </source>
</evidence>
<organism evidence="4 5">
    <name type="scientific">Candidatus Doudnabacteria bacterium RIFCSPHIGHO2_01_FULL_46_14</name>
    <dbReference type="NCBI Taxonomy" id="1817824"/>
    <lineage>
        <taxon>Bacteria</taxon>
        <taxon>Candidatus Doudnaibacteriota</taxon>
    </lineage>
</organism>
<name>A0A1F5NKJ9_9BACT</name>
<evidence type="ECO:0000256" key="3">
    <source>
        <dbReference type="PIRSR" id="PIRSR005902-1"/>
    </source>
</evidence>
<feature type="binding site" evidence="3">
    <location>
        <position position="11"/>
    </location>
    <ligand>
        <name>a divalent metal cation</name>
        <dbReference type="ChEBI" id="CHEBI:60240"/>
        <label>1</label>
    </ligand>
</feature>
<protein>
    <recommendedName>
        <fullName evidence="6">Hydrolase TatD</fullName>
    </recommendedName>
</protein>
<comment type="caution">
    <text evidence="4">The sequence shown here is derived from an EMBL/GenBank/DDBJ whole genome shotgun (WGS) entry which is preliminary data.</text>
</comment>
<proteinExistence type="predicted"/>
<evidence type="ECO:0000256" key="1">
    <source>
        <dbReference type="ARBA" id="ARBA00022723"/>
    </source>
</evidence>
<keyword evidence="1 3" id="KW-0479">Metal-binding</keyword>